<dbReference type="Proteomes" id="UP000464378">
    <property type="component" value="Chromosome"/>
</dbReference>
<reference evidence="1" key="1">
    <citation type="submission" date="2019-04" db="EMBL/GenBank/DDBJ databases">
        <authorList>
            <consortium name="Science for Life Laboratories"/>
        </authorList>
    </citation>
    <scope>NUCLEOTIDE SEQUENCE</scope>
    <source>
        <strain evidence="1">MBLW1</strain>
    </source>
</reference>
<dbReference type="EMBL" id="LR586016">
    <property type="protein sequence ID" value="VIP03065.1"/>
    <property type="molecule type" value="Genomic_DNA"/>
</dbReference>
<evidence type="ECO:0000313" key="2">
    <source>
        <dbReference type="Proteomes" id="UP000464378"/>
    </source>
</evidence>
<dbReference type="EMBL" id="LR593887">
    <property type="protein sequence ID" value="VTS03282.1"/>
    <property type="molecule type" value="Genomic_DNA"/>
</dbReference>
<proteinExistence type="predicted"/>
<gene>
    <name evidence="1" type="ORF">GMBLW1_08950</name>
</gene>
<sequence>MSHKKNRRHSQEIISAPGPLTIGNRTLLVSAPTPADLFTMRKWIFANAERILQSSQPVGLQQADLDRLDPEAQQTLLREFAMARSRKRELSADELFDVTTSPEGAAMMVWLATRKHDRSIRLEEIQALIDASNVDQVLADFDTATGVQVEDQIDPKALGASSS</sequence>
<dbReference type="RefSeq" id="WP_162658174.1">
    <property type="nucleotide sequence ID" value="NZ_LR593887.1"/>
</dbReference>
<organism evidence="1">
    <name type="scientific">Tuwongella immobilis</name>
    <dbReference type="NCBI Taxonomy" id="692036"/>
    <lineage>
        <taxon>Bacteria</taxon>
        <taxon>Pseudomonadati</taxon>
        <taxon>Planctomycetota</taxon>
        <taxon>Planctomycetia</taxon>
        <taxon>Gemmatales</taxon>
        <taxon>Gemmataceae</taxon>
        <taxon>Tuwongella</taxon>
    </lineage>
</organism>
<evidence type="ECO:0000313" key="1">
    <source>
        <dbReference type="EMBL" id="VIP03065.1"/>
    </source>
</evidence>
<dbReference type="AlphaFoldDB" id="A0A6C2YPW6"/>
<accession>A0A6C2YPW6</accession>
<dbReference type="KEGG" id="tim:GMBLW1_08950"/>
<name>A0A6C2YPW6_9BACT</name>
<dbReference type="InParanoid" id="A0A6C2YPW6"/>
<protein>
    <submittedName>
        <fullName evidence="1">Uncharacterized protein</fullName>
    </submittedName>
</protein>
<keyword evidence="2" id="KW-1185">Reference proteome</keyword>